<dbReference type="GO" id="GO:0006508">
    <property type="term" value="P:proteolysis"/>
    <property type="evidence" value="ECO:0007669"/>
    <property type="project" value="InterPro"/>
</dbReference>
<dbReference type="InterPro" id="IPR036365">
    <property type="entry name" value="PGBD-like_sf"/>
</dbReference>
<evidence type="ECO:0000259" key="1">
    <source>
        <dbReference type="Pfam" id="PF01471"/>
    </source>
</evidence>
<dbReference type="InterPro" id="IPR002477">
    <property type="entry name" value="Peptidoglycan-bd-like"/>
</dbReference>
<evidence type="ECO:0000259" key="2">
    <source>
        <dbReference type="Pfam" id="PF02557"/>
    </source>
</evidence>
<dbReference type="InterPro" id="IPR003709">
    <property type="entry name" value="VanY-like_core_dom"/>
</dbReference>
<dbReference type="AlphaFoldDB" id="A0A1D9GBD1"/>
<reference evidence="3" key="1">
    <citation type="journal article" date="2017" name="Proc. Natl. Acad. Sci. U.S.A.">
        <title>Comparative genomics uncovers the prolific and distinctive metabolic potential of the cyanobacterial genus Moorea.</title>
        <authorList>
            <person name="Leao T."/>
            <person name="Castelao G."/>
            <person name="Korobeynikov A."/>
            <person name="Monroe E.A."/>
            <person name="Podell S."/>
            <person name="Glukhov E."/>
            <person name="Allen E.E."/>
            <person name="Gerwick W.H."/>
            <person name="Gerwick L."/>
        </authorList>
    </citation>
    <scope>NUCLEOTIDE SEQUENCE</scope>
    <source>
        <strain evidence="3">JHB</strain>
    </source>
</reference>
<protein>
    <submittedName>
        <fullName evidence="3">Peptidoglycan-binding protein</fullName>
    </submittedName>
</protein>
<sequence>MVLSLKIVHDTFLKQQPVPSQKIENEEDKVWVKKGRELELHSWVDLKEEKSYLRVALTKDEFNGKNTWYVYEPHVEVWDDDKQLFPKKISIKVRNVTSCSTEVVRGLDKQIIDEMNRLIPNVLISFDDLDVELGPAVWAMLQPAAKRALERAIQDRGVPMVINSAYRTIAQQLVLYNHYRNRRCGIPIAARPSRSNHQSGLAIDISDYLSWRPYLQKYGWRWLGWGDPVHFDYVGGRTRDIRSLAVRAFQRVWNRYNINDRIAEDGSYGPSTERRLNNSFSEGFSISVPSKKESEKSIQFRVLRLSRPYMKGEDVRAIQQALAKAGYSLEPDGVYGPGSEGVVKQFQEQNGLDVDGVVGPATRAKMGL</sequence>
<dbReference type="SUPFAM" id="SSF47090">
    <property type="entry name" value="PGBD-like"/>
    <property type="match status" value="1"/>
</dbReference>
<dbReference type="Proteomes" id="UP000176944">
    <property type="component" value="Chromosome"/>
</dbReference>
<dbReference type="EMBL" id="CP017708">
    <property type="protein sequence ID" value="AOY84917.2"/>
    <property type="molecule type" value="Genomic_DNA"/>
</dbReference>
<dbReference type="Pfam" id="PF01471">
    <property type="entry name" value="PG_binding_1"/>
    <property type="match status" value="1"/>
</dbReference>
<dbReference type="CDD" id="cd14814">
    <property type="entry name" value="Peptidase_M15"/>
    <property type="match status" value="1"/>
</dbReference>
<gene>
    <name evidence="3" type="ORF">BJP36_27470</name>
</gene>
<dbReference type="Gene3D" id="3.30.1380.10">
    <property type="match status" value="1"/>
</dbReference>
<proteinExistence type="predicted"/>
<accession>A0A1D9GBD1</accession>
<reference evidence="3" key="2">
    <citation type="submission" date="2022-10" db="EMBL/GenBank/DDBJ databases">
        <authorList>
            <person name="Ngo T.-E."/>
        </authorList>
    </citation>
    <scope>NUCLEOTIDE SEQUENCE</scope>
    <source>
        <strain evidence="3">JHB</strain>
    </source>
</reference>
<organism evidence="3">
    <name type="scientific">Moorena producens (strain JHB)</name>
    <dbReference type="NCBI Taxonomy" id="1454205"/>
    <lineage>
        <taxon>Bacteria</taxon>
        <taxon>Bacillati</taxon>
        <taxon>Cyanobacteriota</taxon>
        <taxon>Cyanophyceae</taxon>
        <taxon>Coleofasciculales</taxon>
        <taxon>Coleofasciculaceae</taxon>
        <taxon>Moorena</taxon>
    </lineage>
</organism>
<dbReference type="Gene3D" id="1.10.101.10">
    <property type="entry name" value="PGBD-like superfamily/PGBD"/>
    <property type="match status" value="1"/>
</dbReference>
<dbReference type="GO" id="GO:0008233">
    <property type="term" value="F:peptidase activity"/>
    <property type="evidence" value="ECO:0007669"/>
    <property type="project" value="InterPro"/>
</dbReference>
<dbReference type="Pfam" id="PF02557">
    <property type="entry name" value="VanY"/>
    <property type="match status" value="1"/>
</dbReference>
<dbReference type="SUPFAM" id="SSF55166">
    <property type="entry name" value="Hedgehog/DD-peptidase"/>
    <property type="match status" value="1"/>
</dbReference>
<dbReference type="InterPro" id="IPR009045">
    <property type="entry name" value="Zn_M74/Hedgehog-like"/>
</dbReference>
<dbReference type="InterPro" id="IPR036366">
    <property type="entry name" value="PGBDSf"/>
</dbReference>
<name>A0A1D9GBD1_MOOP1</name>
<feature type="domain" description="D-alanyl-D-alanine carboxypeptidase-like core" evidence="2">
    <location>
        <begin position="147"/>
        <end position="208"/>
    </location>
</feature>
<feature type="domain" description="Peptidoglycan binding-like" evidence="1">
    <location>
        <begin position="312"/>
        <end position="366"/>
    </location>
</feature>
<evidence type="ECO:0000313" key="3">
    <source>
        <dbReference type="EMBL" id="AOY84917.2"/>
    </source>
</evidence>